<dbReference type="AlphaFoldDB" id="A0AA38IFP6"/>
<keyword evidence="6" id="KW-1185">Reference proteome</keyword>
<dbReference type="InterPro" id="IPR018114">
    <property type="entry name" value="TRYPSIN_HIS"/>
</dbReference>
<dbReference type="InterPro" id="IPR001254">
    <property type="entry name" value="Trypsin_dom"/>
</dbReference>
<dbReference type="CDD" id="cd00190">
    <property type="entry name" value="Tryp_SPc"/>
    <property type="match status" value="1"/>
</dbReference>
<keyword evidence="2" id="KW-0378">Hydrolase</keyword>
<protein>
    <recommendedName>
        <fullName evidence="4">Peptidase S1 domain-containing protein</fullName>
    </recommendedName>
</protein>
<dbReference type="Pfam" id="PF00089">
    <property type="entry name" value="Trypsin"/>
    <property type="match status" value="1"/>
</dbReference>
<keyword evidence="2" id="KW-0645">Protease</keyword>
<keyword evidence="3" id="KW-0732">Signal</keyword>
<dbReference type="Proteomes" id="UP001168821">
    <property type="component" value="Unassembled WGS sequence"/>
</dbReference>
<keyword evidence="2" id="KW-0720">Serine protease</keyword>
<dbReference type="PRINTS" id="PR00722">
    <property type="entry name" value="CHYMOTRYPSIN"/>
</dbReference>
<proteinExistence type="predicted"/>
<dbReference type="PANTHER" id="PTHR24252:SF7">
    <property type="entry name" value="HYALIN"/>
    <property type="match status" value="1"/>
</dbReference>
<dbReference type="PROSITE" id="PS00134">
    <property type="entry name" value="TRYPSIN_HIS"/>
    <property type="match status" value="1"/>
</dbReference>
<name>A0AA38IFP6_9CUCU</name>
<dbReference type="InterPro" id="IPR043504">
    <property type="entry name" value="Peptidase_S1_PA_chymotrypsin"/>
</dbReference>
<evidence type="ECO:0000259" key="4">
    <source>
        <dbReference type="PROSITE" id="PS50240"/>
    </source>
</evidence>
<feature type="chain" id="PRO_5041446538" description="Peptidase S1 domain-containing protein" evidence="3">
    <location>
        <begin position="21"/>
        <end position="257"/>
    </location>
</feature>
<dbReference type="FunFam" id="2.40.10.10:FF:000005">
    <property type="entry name" value="Serine protease 37"/>
    <property type="match status" value="1"/>
</dbReference>
<organism evidence="5 6">
    <name type="scientific">Zophobas morio</name>
    <dbReference type="NCBI Taxonomy" id="2755281"/>
    <lineage>
        <taxon>Eukaryota</taxon>
        <taxon>Metazoa</taxon>
        <taxon>Ecdysozoa</taxon>
        <taxon>Arthropoda</taxon>
        <taxon>Hexapoda</taxon>
        <taxon>Insecta</taxon>
        <taxon>Pterygota</taxon>
        <taxon>Neoptera</taxon>
        <taxon>Endopterygota</taxon>
        <taxon>Coleoptera</taxon>
        <taxon>Polyphaga</taxon>
        <taxon>Cucujiformia</taxon>
        <taxon>Tenebrionidae</taxon>
        <taxon>Zophobas</taxon>
    </lineage>
</organism>
<accession>A0AA38IFP6</accession>
<reference evidence="5" key="1">
    <citation type="journal article" date="2023" name="G3 (Bethesda)">
        <title>Whole genome assemblies of Zophobas morio and Tenebrio molitor.</title>
        <authorList>
            <person name="Kaur S."/>
            <person name="Stinson S.A."/>
            <person name="diCenzo G.C."/>
        </authorList>
    </citation>
    <scope>NUCLEOTIDE SEQUENCE</scope>
    <source>
        <strain evidence="5">QUZm001</strain>
    </source>
</reference>
<dbReference type="GO" id="GO:0006508">
    <property type="term" value="P:proteolysis"/>
    <property type="evidence" value="ECO:0007669"/>
    <property type="project" value="UniProtKB-KW"/>
</dbReference>
<dbReference type="EMBL" id="JALNTZ010000004">
    <property type="protein sequence ID" value="KAJ3657118.1"/>
    <property type="molecule type" value="Genomic_DNA"/>
</dbReference>
<comment type="caution">
    <text evidence="5">The sequence shown here is derived from an EMBL/GenBank/DDBJ whole genome shotgun (WGS) entry which is preliminary data.</text>
</comment>
<dbReference type="InterPro" id="IPR033116">
    <property type="entry name" value="TRYPSIN_SER"/>
</dbReference>
<dbReference type="InterPro" id="IPR009003">
    <property type="entry name" value="Peptidase_S1_PA"/>
</dbReference>
<evidence type="ECO:0000313" key="6">
    <source>
        <dbReference type="Proteomes" id="UP001168821"/>
    </source>
</evidence>
<keyword evidence="1" id="KW-1015">Disulfide bond</keyword>
<evidence type="ECO:0000256" key="2">
    <source>
        <dbReference type="RuleBase" id="RU363034"/>
    </source>
</evidence>
<dbReference type="InterPro" id="IPR001314">
    <property type="entry name" value="Peptidase_S1A"/>
</dbReference>
<dbReference type="GO" id="GO:0004252">
    <property type="term" value="F:serine-type endopeptidase activity"/>
    <property type="evidence" value="ECO:0007669"/>
    <property type="project" value="InterPro"/>
</dbReference>
<dbReference type="SMART" id="SM00020">
    <property type="entry name" value="Tryp_SPc"/>
    <property type="match status" value="1"/>
</dbReference>
<dbReference type="PANTHER" id="PTHR24252">
    <property type="entry name" value="ACROSIN-RELATED"/>
    <property type="match status" value="1"/>
</dbReference>
<dbReference type="PROSITE" id="PS50240">
    <property type="entry name" value="TRYPSIN_DOM"/>
    <property type="match status" value="1"/>
</dbReference>
<dbReference type="Gene3D" id="2.40.10.10">
    <property type="entry name" value="Trypsin-like serine proteases"/>
    <property type="match status" value="1"/>
</dbReference>
<evidence type="ECO:0000256" key="3">
    <source>
        <dbReference type="SAM" id="SignalP"/>
    </source>
</evidence>
<dbReference type="PROSITE" id="PS00135">
    <property type="entry name" value="TRYPSIN_SER"/>
    <property type="match status" value="1"/>
</dbReference>
<dbReference type="SUPFAM" id="SSF50494">
    <property type="entry name" value="Trypsin-like serine proteases"/>
    <property type="match status" value="1"/>
</dbReference>
<sequence>MTQHYFLFLCITVLVPFLETRQVPPNGGRIIGGTDARVGQFPSAAAIYATKADGTYFCGGTLTNPQFVLTAAHCVTSTLNCQVVLGSTTLQGSDPNRLILSTNSRVIHRDFNPETLENDIALLMFHVPIKLTDYIQPINLPTERDELFANTEVMAIGWGQTSDDTAGLTNHLNYVTVSTLSNAECQISFGDAIINSMVCAVGNYNEGACIGDSGGPLIAEINNKQYVVDISSFISTRGAKVQIRLGIQGRRLITAGS</sequence>
<gene>
    <name evidence="5" type="ORF">Zmor_016146</name>
</gene>
<evidence type="ECO:0000256" key="1">
    <source>
        <dbReference type="ARBA" id="ARBA00023157"/>
    </source>
</evidence>
<evidence type="ECO:0000313" key="5">
    <source>
        <dbReference type="EMBL" id="KAJ3657118.1"/>
    </source>
</evidence>
<feature type="signal peptide" evidence="3">
    <location>
        <begin position="1"/>
        <end position="20"/>
    </location>
</feature>
<feature type="domain" description="Peptidase S1" evidence="4">
    <location>
        <begin position="30"/>
        <end position="257"/>
    </location>
</feature>